<proteinExistence type="predicted"/>
<organism evidence="1 2">
    <name type="scientific">Solobacterium moorei F0204</name>
    <dbReference type="NCBI Taxonomy" id="706433"/>
    <lineage>
        <taxon>Bacteria</taxon>
        <taxon>Bacillati</taxon>
        <taxon>Bacillota</taxon>
        <taxon>Erysipelotrichia</taxon>
        <taxon>Erysipelotrichales</taxon>
        <taxon>Erysipelotrichaceae</taxon>
        <taxon>Solobacterium</taxon>
    </lineage>
</organism>
<gene>
    <name evidence="1" type="ORF">HMPREF9430_01471</name>
</gene>
<reference evidence="1 2" key="1">
    <citation type="submission" date="2010-08" db="EMBL/GenBank/DDBJ databases">
        <authorList>
            <person name="Weinstock G."/>
            <person name="Sodergren E."/>
            <person name="Clifton S."/>
            <person name="Fulton L."/>
            <person name="Fulton B."/>
            <person name="Courtney L."/>
            <person name="Fronick C."/>
            <person name="Harrison M."/>
            <person name="Strong C."/>
            <person name="Farmer C."/>
            <person name="Delahaunty K."/>
            <person name="Markovic C."/>
            <person name="Hall O."/>
            <person name="Minx P."/>
            <person name="Tomlinson C."/>
            <person name="Mitreva M."/>
            <person name="Hou S."/>
            <person name="Chen J."/>
            <person name="Wollam A."/>
            <person name="Pepin K.H."/>
            <person name="Johnson M."/>
            <person name="Bhonagiri V."/>
            <person name="Zhang X."/>
            <person name="Suruliraj S."/>
            <person name="Warren W."/>
            <person name="Chinwalla A."/>
            <person name="Mardis E.R."/>
            <person name="Wilson R.K."/>
        </authorList>
    </citation>
    <scope>NUCLEOTIDE SEQUENCE [LARGE SCALE GENOMIC DNA]</scope>
    <source>
        <strain evidence="1 2">F0204</strain>
    </source>
</reference>
<accession>E7MPJ0</accession>
<dbReference type="AlphaFoldDB" id="E7MPJ0"/>
<dbReference type="EMBL" id="AECQ01000028">
    <property type="protein sequence ID" value="EFW24095.1"/>
    <property type="molecule type" value="Genomic_DNA"/>
</dbReference>
<evidence type="ECO:0008006" key="3">
    <source>
        <dbReference type="Google" id="ProtNLM"/>
    </source>
</evidence>
<sequence>MISLYKVKDIVVYRRDVCRITGKKRSDFTGEQCYILEPYFPTSGSVSIQVPVSNKAGHIRDLITKEEINQLIIDTPDLETLESKPANMKSQYASLLKGNDISELVRIIKTSYGRNQERLEQHKKLASIDDEYLQIAEKYLYEELSVVLDLSIEDTKEYFEKEVAKLSLE</sequence>
<dbReference type="HOGENOM" id="CLU_048259_2_0_9"/>
<name>E7MPJ0_9FIRM</name>
<dbReference type="Gene3D" id="1.20.58.1290">
    <property type="entry name" value="CarD-like, C-terminal domain"/>
    <property type="match status" value="1"/>
</dbReference>
<dbReference type="Proteomes" id="UP000004097">
    <property type="component" value="Unassembled WGS sequence"/>
</dbReference>
<dbReference type="eggNOG" id="COG1329">
    <property type="taxonomic scope" value="Bacteria"/>
</dbReference>
<evidence type="ECO:0000313" key="1">
    <source>
        <dbReference type="EMBL" id="EFW24095.1"/>
    </source>
</evidence>
<protein>
    <recommendedName>
        <fullName evidence="3">CarD-like protein</fullName>
    </recommendedName>
</protein>
<dbReference type="Gene3D" id="2.40.10.170">
    <property type="match status" value="1"/>
</dbReference>
<comment type="caution">
    <text evidence="1">The sequence shown here is derived from an EMBL/GenBank/DDBJ whole genome shotgun (WGS) entry which is preliminary data.</text>
</comment>
<evidence type="ECO:0000313" key="2">
    <source>
        <dbReference type="Proteomes" id="UP000004097"/>
    </source>
</evidence>
<dbReference type="STRING" id="706433.HMPREF9430_01471"/>
<keyword evidence="2" id="KW-1185">Reference proteome</keyword>
<dbReference type="InterPro" id="IPR042215">
    <property type="entry name" value="CarD-like_C"/>
</dbReference>